<feature type="compositionally biased region" description="Basic residues" evidence="1">
    <location>
        <begin position="33"/>
        <end position="47"/>
    </location>
</feature>
<evidence type="ECO:0000313" key="2">
    <source>
        <dbReference type="EMBL" id="CAG8778156.1"/>
    </source>
</evidence>
<comment type="caution">
    <text evidence="2">The sequence shown here is derived from an EMBL/GenBank/DDBJ whole genome shotgun (WGS) entry which is preliminary data.</text>
</comment>
<sequence length="93" mass="10593">KTLPFAKLLTNETSLQELNKAEELTRTKTENVKRKKKLSPRSGKKQKQNVEKRKEKKKPGKKSSNGDINITNVMVIETCISDDRQSAIIPSRN</sequence>
<name>A0A9N9JFI1_9GLOM</name>
<gene>
    <name evidence="2" type="ORF">CPELLU_LOCUS16240</name>
</gene>
<protein>
    <submittedName>
        <fullName evidence="2">12918_t:CDS:1</fullName>
    </submittedName>
</protein>
<proteinExistence type="predicted"/>
<dbReference type="EMBL" id="CAJVQA010023365">
    <property type="protein sequence ID" value="CAG8778156.1"/>
    <property type="molecule type" value="Genomic_DNA"/>
</dbReference>
<organism evidence="2 3">
    <name type="scientific">Cetraspora pellucida</name>
    <dbReference type="NCBI Taxonomy" id="1433469"/>
    <lineage>
        <taxon>Eukaryota</taxon>
        <taxon>Fungi</taxon>
        <taxon>Fungi incertae sedis</taxon>
        <taxon>Mucoromycota</taxon>
        <taxon>Glomeromycotina</taxon>
        <taxon>Glomeromycetes</taxon>
        <taxon>Diversisporales</taxon>
        <taxon>Gigasporaceae</taxon>
        <taxon>Cetraspora</taxon>
    </lineage>
</organism>
<evidence type="ECO:0000256" key="1">
    <source>
        <dbReference type="SAM" id="MobiDB-lite"/>
    </source>
</evidence>
<keyword evidence="3" id="KW-1185">Reference proteome</keyword>
<accession>A0A9N9JFI1</accession>
<feature type="non-terminal residue" evidence="2">
    <location>
        <position position="1"/>
    </location>
</feature>
<dbReference type="Proteomes" id="UP000789759">
    <property type="component" value="Unassembled WGS sequence"/>
</dbReference>
<evidence type="ECO:0000313" key="3">
    <source>
        <dbReference type="Proteomes" id="UP000789759"/>
    </source>
</evidence>
<reference evidence="2" key="1">
    <citation type="submission" date="2021-06" db="EMBL/GenBank/DDBJ databases">
        <authorList>
            <person name="Kallberg Y."/>
            <person name="Tangrot J."/>
            <person name="Rosling A."/>
        </authorList>
    </citation>
    <scope>NUCLEOTIDE SEQUENCE</scope>
    <source>
        <strain evidence="2">FL966</strain>
    </source>
</reference>
<feature type="compositionally biased region" description="Basic and acidic residues" evidence="1">
    <location>
        <begin position="20"/>
        <end position="32"/>
    </location>
</feature>
<feature type="region of interest" description="Disordered" evidence="1">
    <location>
        <begin position="20"/>
        <end position="69"/>
    </location>
</feature>
<dbReference type="AlphaFoldDB" id="A0A9N9JFI1"/>